<dbReference type="HOGENOM" id="CLU_053345_2_1_9"/>
<keyword evidence="1" id="KW-1133">Transmembrane helix</keyword>
<keyword evidence="4" id="KW-1185">Reference proteome</keyword>
<sequence length="203" mass="22836">MLKKIIKLVKEQKINISVPHFTRKVIAAGLAVVVLILSVMPITRQMVNVEQPQDRKVQTTEKIQEENKNLKAAQAVNEHQVSRGHLNRNEVYLLAMVINGEAYDEPYLGKVAVGAVILNRMQSKQFPNTLYGVISQDNAFESVTNNQYQRPLTADSIKAAEDAIKGWDPTNGALYFWNPATAQSKWVWSRPITGQIGRHVFAK</sequence>
<name>F6B9C6_DESCC</name>
<dbReference type="STRING" id="868595.Desca_0822"/>
<dbReference type="eggNOG" id="COG3773">
    <property type="taxonomic scope" value="Bacteria"/>
</dbReference>
<accession>F6B9C6</accession>
<keyword evidence="1" id="KW-0472">Membrane</keyword>
<dbReference type="Proteomes" id="UP000009226">
    <property type="component" value="Chromosome"/>
</dbReference>
<evidence type="ECO:0000259" key="2">
    <source>
        <dbReference type="Pfam" id="PF07486"/>
    </source>
</evidence>
<feature type="transmembrane region" description="Helical" evidence="1">
    <location>
        <begin position="21"/>
        <end position="42"/>
    </location>
</feature>
<keyword evidence="3" id="KW-0378">Hydrolase</keyword>
<dbReference type="RefSeq" id="WP_003543564.1">
    <property type="nucleotide sequence ID" value="NC_015565.1"/>
</dbReference>
<evidence type="ECO:0000313" key="3">
    <source>
        <dbReference type="EMBL" id="AEF93702.1"/>
    </source>
</evidence>
<protein>
    <submittedName>
        <fullName evidence="3">Cell wall hydrolase SleB</fullName>
    </submittedName>
</protein>
<dbReference type="InterPro" id="IPR011105">
    <property type="entry name" value="Cell_wall_hydrolase_SleB"/>
</dbReference>
<dbReference type="Gene3D" id="6.20.240.60">
    <property type="match status" value="1"/>
</dbReference>
<evidence type="ECO:0000256" key="1">
    <source>
        <dbReference type="SAM" id="Phobius"/>
    </source>
</evidence>
<dbReference type="KEGG" id="dca:Desca_0822"/>
<keyword evidence="1" id="KW-0812">Transmembrane</keyword>
<dbReference type="EMBL" id="CP002736">
    <property type="protein sequence ID" value="AEF93702.1"/>
    <property type="molecule type" value="Genomic_DNA"/>
</dbReference>
<feature type="domain" description="Cell wall hydrolase SleB" evidence="2">
    <location>
        <begin position="105"/>
        <end position="202"/>
    </location>
</feature>
<proteinExistence type="predicted"/>
<dbReference type="Pfam" id="PF07486">
    <property type="entry name" value="Hydrolase_2"/>
    <property type="match status" value="1"/>
</dbReference>
<dbReference type="GO" id="GO:0016787">
    <property type="term" value="F:hydrolase activity"/>
    <property type="evidence" value="ECO:0007669"/>
    <property type="project" value="UniProtKB-KW"/>
</dbReference>
<evidence type="ECO:0000313" key="4">
    <source>
        <dbReference type="Proteomes" id="UP000009226"/>
    </source>
</evidence>
<dbReference type="InterPro" id="IPR042047">
    <property type="entry name" value="SleB_dom1"/>
</dbReference>
<organism evidence="3 4">
    <name type="scientific">Desulfotomaculum nigrificans (strain DSM 14880 / VKM B-2319 / CO-1-SRB)</name>
    <name type="common">Desulfotomaculum carboxydivorans</name>
    <dbReference type="NCBI Taxonomy" id="868595"/>
    <lineage>
        <taxon>Bacteria</taxon>
        <taxon>Bacillati</taxon>
        <taxon>Bacillota</taxon>
        <taxon>Clostridia</taxon>
        <taxon>Eubacteriales</taxon>
        <taxon>Desulfotomaculaceae</taxon>
        <taxon>Desulfotomaculum</taxon>
    </lineage>
</organism>
<gene>
    <name evidence="3" type="ordered locus">Desca_0822</name>
</gene>
<dbReference type="AlphaFoldDB" id="F6B9C6"/>
<dbReference type="Gene3D" id="1.10.10.2520">
    <property type="entry name" value="Cell wall hydrolase SleB, domain 1"/>
    <property type="match status" value="1"/>
</dbReference>
<reference evidence="3" key="1">
    <citation type="submission" date="2011-05" db="EMBL/GenBank/DDBJ databases">
        <title>Complete sequence of Desulfotomaculum carboxydivorans CO-1-SRB.</title>
        <authorList>
            <consortium name="US DOE Joint Genome Institute"/>
            <person name="Lucas S."/>
            <person name="Han J."/>
            <person name="Lapidus A."/>
            <person name="Cheng J.-F."/>
            <person name="Goodwin L."/>
            <person name="Pitluck S."/>
            <person name="Peters L."/>
            <person name="Mikhailova N."/>
            <person name="Lu M."/>
            <person name="Han C."/>
            <person name="Tapia R."/>
            <person name="Land M."/>
            <person name="Hauser L."/>
            <person name="Kyrpides N."/>
            <person name="Ivanova N."/>
            <person name="Pagani I."/>
            <person name="Stams A."/>
            <person name="Plugge C."/>
            <person name="Muyzer G."/>
            <person name="Kuever J."/>
            <person name="Parshina S."/>
            <person name="Ivanova A."/>
            <person name="Nazina T."/>
            <person name="Woyke T."/>
        </authorList>
    </citation>
    <scope>NUCLEOTIDE SEQUENCE [LARGE SCALE GENOMIC DNA]</scope>
    <source>
        <strain evidence="3">CO-1-SRB</strain>
    </source>
</reference>